<organism evidence="2 3">
    <name type="scientific">Candidatus Blautia merdavium</name>
    <dbReference type="NCBI Taxonomy" id="2838494"/>
    <lineage>
        <taxon>Bacteria</taxon>
        <taxon>Bacillati</taxon>
        <taxon>Bacillota</taxon>
        <taxon>Clostridia</taxon>
        <taxon>Lachnospirales</taxon>
        <taxon>Lachnospiraceae</taxon>
        <taxon>Blautia</taxon>
    </lineage>
</organism>
<evidence type="ECO:0000313" key="3">
    <source>
        <dbReference type="Proteomes" id="UP000823886"/>
    </source>
</evidence>
<protein>
    <submittedName>
        <fullName evidence="2">Uncharacterized protein</fullName>
    </submittedName>
</protein>
<dbReference type="Pfam" id="PF18780">
    <property type="entry name" value="HNH_repeat"/>
    <property type="match status" value="1"/>
</dbReference>
<dbReference type="Proteomes" id="UP000823886">
    <property type="component" value="Unassembled WGS sequence"/>
</dbReference>
<dbReference type="InterPro" id="IPR041025">
    <property type="entry name" value="HNH_repeat"/>
</dbReference>
<gene>
    <name evidence="2" type="ORF">H9753_13250</name>
</gene>
<dbReference type="AlphaFoldDB" id="A0A9D2TDJ2"/>
<proteinExistence type="predicted"/>
<name>A0A9D2TDJ2_9FIRM</name>
<sequence>MVLDEKEKGKLLKYLRDQAQDSQDPEKGANDPESVLYQEYSIETQKGKAFYESLPDHFLTDLLKEKAEVLGHSPAQREMFWVWREYIKARFKRWPYALKAAGLSKAAGREGKSREQFEREKEEHFRLVRMMQEQAAALCRIPHPGEIPEIEEAMRKQGAAWTDLVREAGLDGEFFRKRAVYPVEDLSAQEKQDLNLIWETAWKLGRPPLKKELPEEKIRRLIQKCGSYRNVLFQIGLEPVEKKRPFLSAEAKQAREGEQRKHQVDFKDCYYPVLNKEQQYQEDLQSLQDWIEKAGRLPQRSEIDPAVRKRLQTACGSWSNAVKQLEYRKNLKEKPYEEKNCGNDNGTDNGCGNA</sequence>
<comment type="caution">
    <text evidence="2">The sequence shown here is derived from an EMBL/GenBank/DDBJ whole genome shotgun (WGS) entry which is preliminary data.</text>
</comment>
<dbReference type="EMBL" id="DWVZ01000184">
    <property type="protein sequence ID" value="HJC64557.1"/>
    <property type="molecule type" value="Genomic_DNA"/>
</dbReference>
<reference evidence="2" key="1">
    <citation type="journal article" date="2021" name="PeerJ">
        <title>Extensive microbial diversity within the chicken gut microbiome revealed by metagenomics and culture.</title>
        <authorList>
            <person name="Gilroy R."/>
            <person name="Ravi A."/>
            <person name="Getino M."/>
            <person name="Pursley I."/>
            <person name="Horton D.L."/>
            <person name="Alikhan N.F."/>
            <person name="Baker D."/>
            <person name="Gharbi K."/>
            <person name="Hall N."/>
            <person name="Watson M."/>
            <person name="Adriaenssens E.M."/>
            <person name="Foster-Nyarko E."/>
            <person name="Jarju S."/>
            <person name="Secka A."/>
            <person name="Antonio M."/>
            <person name="Oren A."/>
            <person name="Chaudhuri R.R."/>
            <person name="La Ragione R."/>
            <person name="Hildebrand F."/>
            <person name="Pallen M.J."/>
        </authorList>
    </citation>
    <scope>NUCLEOTIDE SEQUENCE</scope>
    <source>
        <strain evidence="2">ChiBcec2-3848</strain>
    </source>
</reference>
<evidence type="ECO:0000256" key="1">
    <source>
        <dbReference type="SAM" id="MobiDB-lite"/>
    </source>
</evidence>
<accession>A0A9D2TDJ2</accession>
<evidence type="ECO:0000313" key="2">
    <source>
        <dbReference type="EMBL" id="HJC64557.1"/>
    </source>
</evidence>
<reference evidence="2" key="2">
    <citation type="submission" date="2021-04" db="EMBL/GenBank/DDBJ databases">
        <authorList>
            <person name="Gilroy R."/>
        </authorList>
    </citation>
    <scope>NUCLEOTIDE SEQUENCE</scope>
    <source>
        <strain evidence="2">ChiBcec2-3848</strain>
    </source>
</reference>
<feature type="region of interest" description="Disordered" evidence="1">
    <location>
        <begin position="333"/>
        <end position="354"/>
    </location>
</feature>
<feature type="compositionally biased region" description="Low complexity" evidence="1">
    <location>
        <begin position="342"/>
        <end position="354"/>
    </location>
</feature>